<dbReference type="AlphaFoldDB" id="A0A8J2LC69"/>
<keyword evidence="3" id="KW-1185">Reference proteome</keyword>
<dbReference type="EMBL" id="CAJVCH010550970">
    <property type="protein sequence ID" value="CAG7829316.1"/>
    <property type="molecule type" value="Genomic_DNA"/>
</dbReference>
<evidence type="ECO:0000256" key="1">
    <source>
        <dbReference type="SAM" id="MobiDB-lite"/>
    </source>
</evidence>
<comment type="caution">
    <text evidence="2">The sequence shown here is derived from an EMBL/GenBank/DDBJ whole genome shotgun (WGS) entry which is preliminary data.</text>
</comment>
<sequence>PNVLPGHISELEKLKANCNNSYFALKTLKRDNTLGEDFIVKIILRKLDPETRKDFKKSLPDRDVPSLSSFNQFIDKLVADHATENSEISFSAPKQQSSRPYEAKNFPKPNRTPTKCSFCQGEHLNYTCKLLLDKPTADRLTYAKDSKVCTNCLSPNHSTKDCQSKKVCRKCSKNHHTLLHKDITEAGSKPKAHANTVSLPATSSNTLLATAMVQVRNKYGQPWESRALIDNGSTHTFINSSLVTTLGLKRKLLPNPMQVNGLSDVHITMITHTVEIDLTSEHYPDTVVTTTALIVEKAAGLQPSSPIVPQEWKHIRDLTLADPTFFKTRAVNLLIGTDIYPRILHGGMKKGRPDQPLAQDTMFGWIISGPTTSAGPSLTASLNNNCALDITLRKFWEIEECNYTKRLLTMEETKCEQHYLQTTRRNSDGSFVVQLPFKDITEPLGNSKNMAFKRFLNLEAKFQHNRAFKDQYCQQIQELIQDGHLELIPPADDNLKVSHLTPTKLYFLPHHGVSKESSTTTKLRIVFDASAVTTSGQSLNQQLMVGPVLQEDLVSILIRWRHWKIPMTADIKQMYLYIWMREEDRDFLRILWRSNPKDPIMQYRLTKVTFGTSCAHFQAVKTLQELGKFHRNEFPLASLAVSRDFYVDDCLTGSNSEEDAIKLQKELLNLTEKGGFVLRKWSSSSTKPLQQLPDHLRESQQPLTLGQDDSIKTLGLLWNPASDEFSFTNQPPKSAKVTKRTVLSEIARIFDPLGFLTPVTIRAKILMQRLWTMELGWDNVLPTPLLDEWHSLQKEISSLETIRIPRWISQTDNSLMQLHGFSDASTKAYAAVVYLRTISPQGIVVRLITSKTRVAPIKMTSIPRLKLCAAELLANLMEVVRHSLPDSIQEHFGWTDSIIVWSWIRSQAQSKEIFFANRVIKIQQRMPPECWHHVPGTLNPADLPSCGISGQELQQSSRWFNGPDFLQTYAIQMPPQPVDPSRKVPLGNACTSTTGYQNLSSSADSPRRDPQGDVYTPSVDIHCISFASTNASTHPGVPEIAVAHLATTSSATIIANKYSNFNRLLRHTVWWNRLWSFFLKRPGCLQQSTPITAPELIQARQQWIWATQQEGLKTEFKSIQREGQVPPKSPLRPLAPFIDPKDEIIKAGGRLHNSNLPSEFKHPTILPRHRITYLITWEYHHNLLHAGPSLLWHMMRRRYWIVKFVLHLVDYKNSKIESAIENS</sequence>
<accession>A0A8J2LC69</accession>
<reference evidence="2" key="1">
    <citation type="submission" date="2021-06" db="EMBL/GenBank/DDBJ databases">
        <authorList>
            <person name="Hodson N. C."/>
            <person name="Mongue J. A."/>
            <person name="Jaron S. K."/>
        </authorList>
    </citation>
    <scope>NUCLEOTIDE SEQUENCE</scope>
</reference>
<feature type="compositionally biased region" description="Polar residues" evidence="1">
    <location>
        <begin position="87"/>
        <end position="99"/>
    </location>
</feature>
<evidence type="ECO:0000313" key="3">
    <source>
        <dbReference type="Proteomes" id="UP000708208"/>
    </source>
</evidence>
<evidence type="ECO:0008006" key="4">
    <source>
        <dbReference type="Google" id="ProtNLM"/>
    </source>
</evidence>
<dbReference type="PANTHER" id="PTHR47331:SF1">
    <property type="entry name" value="GAG-LIKE PROTEIN"/>
    <property type="match status" value="1"/>
</dbReference>
<dbReference type="OrthoDB" id="5987340at2759"/>
<dbReference type="InterPro" id="IPR008042">
    <property type="entry name" value="Retrotrans_Pao"/>
</dbReference>
<organism evidence="2 3">
    <name type="scientific">Allacma fusca</name>
    <dbReference type="NCBI Taxonomy" id="39272"/>
    <lineage>
        <taxon>Eukaryota</taxon>
        <taxon>Metazoa</taxon>
        <taxon>Ecdysozoa</taxon>
        <taxon>Arthropoda</taxon>
        <taxon>Hexapoda</taxon>
        <taxon>Collembola</taxon>
        <taxon>Symphypleona</taxon>
        <taxon>Sminthuridae</taxon>
        <taxon>Allacma</taxon>
    </lineage>
</organism>
<dbReference type="PANTHER" id="PTHR47331">
    <property type="entry name" value="PHD-TYPE DOMAIN-CONTAINING PROTEIN"/>
    <property type="match status" value="1"/>
</dbReference>
<dbReference type="Proteomes" id="UP000708208">
    <property type="component" value="Unassembled WGS sequence"/>
</dbReference>
<dbReference type="Pfam" id="PF08284">
    <property type="entry name" value="RVP_2"/>
    <property type="match status" value="1"/>
</dbReference>
<feature type="region of interest" description="Disordered" evidence="1">
    <location>
        <begin position="87"/>
        <end position="108"/>
    </location>
</feature>
<feature type="compositionally biased region" description="Polar residues" evidence="1">
    <location>
        <begin position="993"/>
        <end position="1004"/>
    </location>
</feature>
<feature type="non-terminal residue" evidence="2">
    <location>
        <position position="1"/>
    </location>
</feature>
<dbReference type="CDD" id="cd00303">
    <property type="entry name" value="retropepsin_like"/>
    <property type="match status" value="1"/>
</dbReference>
<name>A0A8J2LC69_9HEXA</name>
<protein>
    <recommendedName>
        <fullName evidence="4">Peptidase aspartic putative domain-containing protein</fullName>
    </recommendedName>
</protein>
<proteinExistence type="predicted"/>
<evidence type="ECO:0000313" key="2">
    <source>
        <dbReference type="EMBL" id="CAG7829316.1"/>
    </source>
</evidence>
<dbReference type="Pfam" id="PF05380">
    <property type="entry name" value="Peptidase_A17"/>
    <property type="match status" value="1"/>
</dbReference>
<dbReference type="CDD" id="cd01644">
    <property type="entry name" value="RT_pepA17"/>
    <property type="match status" value="1"/>
</dbReference>
<feature type="region of interest" description="Disordered" evidence="1">
    <location>
        <begin position="993"/>
        <end position="1012"/>
    </location>
</feature>
<gene>
    <name evidence="2" type="ORF">AFUS01_LOCUS39185</name>
</gene>